<keyword evidence="2" id="KW-1185">Reference proteome</keyword>
<comment type="caution">
    <text evidence="1">The sequence shown here is derived from an EMBL/GenBank/DDBJ whole genome shotgun (WGS) entry which is preliminary data.</text>
</comment>
<name>A0AAV7DKN5_ENGPU</name>
<sequence length="53" mass="6055">MKTELLDLSIHVGWYSPEDRLQLLNCLIHLNGWGALDAIILLQVITDCCDFLK</sequence>
<evidence type="ECO:0000313" key="1">
    <source>
        <dbReference type="EMBL" id="KAG8596723.1"/>
    </source>
</evidence>
<proteinExistence type="predicted"/>
<dbReference type="AlphaFoldDB" id="A0AAV7DKN5"/>
<evidence type="ECO:0000313" key="2">
    <source>
        <dbReference type="Proteomes" id="UP000824782"/>
    </source>
</evidence>
<gene>
    <name evidence="1" type="ORF">GDO81_002030</name>
</gene>
<accession>A0AAV7DKN5</accession>
<reference evidence="1" key="1">
    <citation type="thesis" date="2020" institute="ProQuest LLC" country="789 East Eisenhower Parkway, Ann Arbor, MI, USA">
        <title>Comparative Genomics and Chromosome Evolution.</title>
        <authorList>
            <person name="Mudd A.B."/>
        </authorList>
    </citation>
    <scope>NUCLEOTIDE SEQUENCE</scope>
    <source>
        <strain evidence="1">237g6f4</strain>
        <tissue evidence="1">Blood</tissue>
    </source>
</reference>
<dbReference type="Proteomes" id="UP000824782">
    <property type="component" value="Unassembled WGS sequence"/>
</dbReference>
<organism evidence="1 2">
    <name type="scientific">Engystomops pustulosus</name>
    <name type="common">Tungara frog</name>
    <name type="synonym">Physalaemus pustulosus</name>
    <dbReference type="NCBI Taxonomy" id="76066"/>
    <lineage>
        <taxon>Eukaryota</taxon>
        <taxon>Metazoa</taxon>
        <taxon>Chordata</taxon>
        <taxon>Craniata</taxon>
        <taxon>Vertebrata</taxon>
        <taxon>Euteleostomi</taxon>
        <taxon>Amphibia</taxon>
        <taxon>Batrachia</taxon>
        <taxon>Anura</taxon>
        <taxon>Neobatrachia</taxon>
        <taxon>Hyloidea</taxon>
        <taxon>Leptodactylidae</taxon>
        <taxon>Leiuperinae</taxon>
        <taxon>Engystomops</taxon>
    </lineage>
</organism>
<dbReference type="EMBL" id="WNYA01000001">
    <property type="protein sequence ID" value="KAG8596723.1"/>
    <property type="molecule type" value="Genomic_DNA"/>
</dbReference>
<protein>
    <submittedName>
        <fullName evidence="1">Uncharacterized protein</fullName>
    </submittedName>
</protein>